<keyword evidence="1" id="KW-0472">Membrane</keyword>
<dbReference type="EMBL" id="JBBPBK010000002">
    <property type="protein sequence ID" value="KAK9289889.1"/>
    <property type="molecule type" value="Genomic_DNA"/>
</dbReference>
<gene>
    <name evidence="2" type="ORF">L1049_008050</name>
</gene>
<proteinExistence type="predicted"/>
<dbReference type="AlphaFoldDB" id="A0AAP0S5H2"/>
<protein>
    <submittedName>
        <fullName evidence="2">Uncharacterized protein</fullName>
    </submittedName>
</protein>
<organism evidence="2 3">
    <name type="scientific">Liquidambar formosana</name>
    <name type="common">Formosan gum</name>
    <dbReference type="NCBI Taxonomy" id="63359"/>
    <lineage>
        <taxon>Eukaryota</taxon>
        <taxon>Viridiplantae</taxon>
        <taxon>Streptophyta</taxon>
        <taxon>Embryophyta</taxon>
        <taxon>Tracheophyta</taxon>
        <taxon>Spermatophyta</taxon>
        <taxon>Magnoliopsida</taxon>
        <taxon>eudicotyledons</taxon>
        <taxon>Gunneridae</taxon>
        <taxon>Pentapetalae</taxon>
        <taxon>Saxifragales</taxon>
        <taxon>Altingiaceae</taxon>
        <taxon>Liquidambar</taxon>
    </lineage>
</organism>
<reference evidence="2 3" key="1">
    <citation type="journal article" date="2024" name="Plant J.">
        <title>Genome sequences and population genomics reveal climatic adaptation and genomic divergence between two closely related sweetgum species.</title>
        <authorList>
            <person name="Xu W.Q."/>
            <person name="Ren C.Q."/>
            <person name="Zhang X.Y."/>
            <person name="Comes H.P."/>
            <person name="Liu X.H."/>
            <person name="Li Y.G."/>
            <person name="Kettle C.J."/>
            <person name="Jalonen R."/>
            <person name="Gaisberger H."/>
            <person name="Ma Y.Z."/>
            <person name="Qiu Y.X."/>
        </authorList>
    </citation>
    <scope>NUCLEOTIDE SEQUENCE [LARGE SCALE GENOMIC DNA]</scope>
    <source>
        <strain evidence="2">Hangzhou</strain>
    </source>
</reference>
<evidence type="ECO:0000313" key="3">
    <source>
        <dbReference type="Proteomes" id="UP001415857"/>
    </source>
</evidence>
<keyword evidence="3" id="KW-1185">Reference proteome</keyword>
<comment type="caution">
    <text evidence="2">The sequence shown here is derived from an EMBL/GenBank/DDBJ whole genome shotgun (WGS) entry which is preliminary data.</text>
</comment>
<name>A0AAP0S5H2_LIQFO</name>
<evidence type="ECO:0000256" key="1">
    <source>
        <dbReference type="SAM" id="Phobius"/>
    </source>
</evidence>
<feature type="transmembrane region" description="Helical" evidence="1">
    <location>
        <begin position="32"/>
        <end position="58"/>
    </location>
</feature>
<sequence>MALSPLTPPSSMVPDAPKKDVLLFSDDRNYQLHGVIMMLIILLLFTFFLLFLIFLLCIKRSQTPPQPVEAELGLPMSFPIPMLKSQINERPGSLHQKYPC</sequence>
<evidence type="ECO:0000313" key="2">
    <source>
        <dbReference type="EMBL" id="KAK9289889.1"/>
    </source>
</evidence>
<dbReference type="Proteomes" id="UP001415857">
    <property type="component" value="Unassembled WGS sequence"/>
</dbReference>
<keyword evidence="1" id="KW-0812">Transmembrane</keyword>
<accession>A0AAP0S5H2</accession>
<keyword evidence="1" id="KW-1133">Transmembrane helix</keyword>